<keyword evidence="1" id="KW-0677">Repeat</keyword>
<name>A0A6J1VX99_9SAUR</name>
<dbReference type="GeneID" id="113429407"/>
<organism evidence="4 5">
    <name type="scientific">Notechis scutatus</name>
    <name type="common">mainland tiger snake</name>
    <dbReference type="NCBI Taxonomy" id="8663"/>
    <lineage>
        <taxon>Eukaryota</taxon>
        <taxon>Metazoa</taxon>
        <taxon>Chordata</taxon>
        <taxon>Craniata</taxon>
        <taxon>Vertebrata</taxon>
        <taxon>Euteleostomi</taxon>
        <taxon>Lepidosauria</taxon>
        <taxon>Squamata</taxon>
        <taxon>Bifurcata</taxon>
        <taxon>Unidentata</taxon>
        <taxon>Episquamata</taxon>
        <taxon>Toxicofera</taxon>
        <taxon>Serpentes</taxon>
        <taxon>Colubroidea</taxon>
        <taxon>Elapidae</taxon>
        <taxon>Hydrophiinae</taxon>
        <taxon>Notechis</taxon>
    </lineage>
</organism>
<sequence length="672" mass="74362">MEATGDKDPLVQEQIFSALCALGQAEPEEVLNACEEHLRQHEKLAHPHRVILLRAMEAVVKSSLAQLDKSTAKIVIFLASSEMTKSKEAFPEWQQAASTVLVAVGRRFINQVMEEMLTKFQPGVLPHCFVVLTFANLSVTNVFGMVPFLNSILGTMLPMLPLARQDNAKSVFCYALQYFSESILEYLANLDKAPDPTVRRDTFSSEVFSAYEVLFNCWLPSREAKVRLAVVEALGPMSHLMPSEKLEEQLPRLIPGILALYRKPAEAYYISKSLCQILEASVNIGSRTLDTQLDVLLGTLHLQLCAPLDSYQSTSLKNHNEVLRCFTVLAASFPDRLLGFLLPKLESSNEKTRLGTLTVLRQVINSAPAQMEMKKPFLLSSMKLPLQDHSNKVKWALVQMVSAMAHHGYLEQPGGEALIEFLVRQCALPAEQATPQPPLDPEEVTDSQVRSISANTLFLLSSTVDRMVDVLWPSLLGFVTPVALTPALPPLCKSLLALAAQKQEQGDSQQQLLYDPGGNLPSPHALMSRLLIVASQPFLGGPRGAGALRLLLVLRLSVHPAAEPLWTSSLPALLQHLEATTEASLSLKDWQDQLLQFLQKTLDAISDVPWTAQLVSEMCRQLSGYNGLSPEKNFLYKAIGVSLAACANKDLVRKQLQELLETARYQEEAERE</sequence>
<evidence type="ECO:0000313" key="4">
    <source>
        <dbReference type="Proteomes" id="UP000504612"/>
    </source>
</evidence>
<dbReference type="InterPro" id="IPR055408">
    <property type="entry name" value="HEAT_MROH2B-like"/>
</dbReference>
<dbReference type="GO" id="GO:0005737">
    <property type="term" value="C:cytoplasm"/>
    <property type="evidence" value="ECO:0007669"/>
    <property type="project" value="TreeGrafter"/>
</dbReference>
<dbReference type="InterPro" id="IPR016024">
    <property type="entry name" value="ARM-type_fold"/>
</dbReference>
<feature type="domain" description="MROH2B-like N-terminal HEAT-repeats" evidence="3">
    <location>
        <begin position="19"/>
        <end position="238"/>
    </location>
</feature>
<dbReference type="AlphaFoldDB" id="A0A6J1VX99"/>
<protein>
    <submittedName>
        <fullName evidence="5">Maestro heat-like repeat-containing protein family member 1</fullName>
    </submittedName>
</protein>
<evidence type="ECO:0000256" key="1">
    <source>
        <dbReference type="ARBA" id="ARBA00022737"/>
    </source>
</evidence>
<dbReference type="PANTHER" id="PTHR23120">
    <property type="entry name" value="MAESTRO-RELATED HEAT DOMAIN-CONTAINING"/>
    <property type="match status" value="1"/>
</dbReference>
<dbReference type="SUPFAM" id="SSF48371">
    <property type="entry name" value="ARM repeat"/>
    <property type="match status" value="1"/>
</dbReference>
<dbReference type="PANTHER" id="PTHR23120:SF44">
    <property type="entry name" value="MAESTRO HEAT-LIKE REPEAT-CONTAINING PROTEIN FAMILY MEMBER 1"/>
    <property type="match status" value="1"/>
</dbReference>
<proteinExistence type="predicted"/>
<dbReference type="InterPro" id="IPR056282">
    <property type="entry name" value="MROH2B-like_N_HEAT"/>
</dbReference>
<dbReference type="InterPro" id="IPR011989">
    <property type="entry name" value="ARM-like"/>
</dbReference>
<dbReference type="InterPro" id="IPR045206">
    <property type="entry name" value="Maestro_heat-like_prot"/>
</dbReference>
<dbReference type="Proteomes" id="UP000504612">
    <property type="component" value="Unplaced"/>
</dbReference>
<feature type="domain" description="MROH2B-like HEAT-repeats" evidence="2">
    <location>
        <begin position="241"/>
        <end position="672"/>
    </location>
</feature>
<reference evidence="5" key="1">
    <citation type="submission" date="2025-08" db="UniProtKB">
        <authorList>
            <consortium name="RefSeq"/>
        </authorList>
    </citation>
    <scope>IDENTIFICATION</scope>
</reference>
<dbReference type="Pfam" id="PF23210">
    <property type="entry name" value="HEAT_Maestro_2"/>
    <property type="match status" value="1"/>
</dbReference>
<evidence type="ECO:0000313" key="5">
    <source>
        <dbReference type="RefSeq" id="XP_026547705.1"/>
    </source>
</evidence>
<dbReference type="Gene3D" id="1.25.10.10">
    <property type="entry name" value="Leucine-rich Repeat Variant"/>
    <property type="match status" value="1"/>
</dbReference>
<accession>A0A6J1VX99</accession>
<dbReference type="Pfam" id="PF23221">
    <property type="entry name" value="HEAT_MROH2B_1st"/>
    <property type="match status" value="1"/>
</dbReference>
<evidence type="ECO:0000259" key="2">
    <source>
        <dbReference type="Pfam" id="PF23210"/>
    </source>
</evidence>
<feature type="non-terminal residue" evidence="5">
    <location>
        <position position="672"/>
    </location>
</feature>
<dbReference type="RefSeq" id="XP_026547705.1">
    <property type="nucleotide sequence ID" value="XM_026691920.1"/>
</dbReference>
<keyword evidence="4" id="KW-1185">Reference proteome</keyword>
<gene>
    <name evidence="5" type="primary">LOC113429407</name>
</gene>
<dbReference type="KEGG" id="nss:113429407"/>
<evidence type="ECO:0000259" key="3">
    <source>
        <dbReference type="Pfam" id="PF23221"/>
    </source>
</evidence>